<organism evidence="2 3">
    <name type="scientific">Penicillium digitatum (strain PHI26 / CECT 20796)</name>
    <name type="common">Green mold</name>
    <dbReference type="NCBI Taxonomy" id="1170229"/>
    <lineage>
        <taxon>Eukaryota</taxon>
        <taxon>Fungi</taxon>
        <taxon>Dikarya</taxon>
        <taxon>Ascomycota</taxon>
        <taxon>Pezizomycotina</taxon>
        <taxon>Eurotiomycetes</taxon>
        <taxon>Eurotiomycetidae</taxon>
        <taxon>Eurotiales</taxon>
        <taxon>Aspergillaceae</taxon>
        <taxon>Penicillium</taxon>
    </lineage>
</organism>
<dbReference type="InParanoid" id="K9G0T2"/>
<gene>
    <name evidence="2" type="ORF">PDIG_29380</name>
</gene>
<name>K9G0T2_PEND2</name>
<evidence type="ECO:0000313" key="3">
    <source>
        <dbReference type="Proteomes" id="UP000009882"/>
    </source>
</evidence>
<accession>K9G0T2</accession>
<evidence type="ECO:0000256" key="1">
    <source>
        <dbReference type="SAM" id="MobiDB-lite"/>
    </source>
</evidence>
<comment type="caution">
    <text evidence="2">The sequence shown here is derived from an EMBL/GenBank/DDBJ whole genome shotgun (WGS) entry which is preliminary data.</text>
</comment>
<dbReference type="Proteomes" id="UP000009882">
    <property type="component" value="Unassembled WGS sequence"/>
</dbReference>
<dbReference type="EMBL" id="AKCT01000127">
    <property type="protein sequence ID" value="EKV14979.1"/>
    <property type="molecule type" value="Genomic_DNA"/>
</dbReference>
<feature type="region of interest" description="Disordered" evidence="1">
    <location>
        <begin position="13"/>
        <end position="32"/>
    </location>
</feature>
<keyword evidence="3" id="KW-1185">Reference proteome</keyword>
<reference evidence="3" key="1">
    <citation type="journal article" date="2012" name="BMC Genomics">
        <title>Genome sequence of the necrotrophic fungus Penicillium digitatum, the main postharvest pathogen of citrus.</title>
        <authorList>
            <person name="Marcet-Houben M."/>
            <person name="Ballester A.-R."/>
            <person name="de la Fuente B."/>
            <person name="Harries E."/>
            <person name="Marcos J.F."/>
            <person name="Gonzalez-Candelas L."/>
            <person name="Gabaldon T."/>
        </authorList>
    </citation>
    <scope>NUCLEOTIDE SEQUENCE [LARGE SCALE GENOMIC DNA]</scope>
    <source>
        <strain evidence="3">PHI26 / CECT 20796</strain>
    </source>
</reference>
<dbReference type="OrthoDB" id="10342410at2759"/>
<dbReference type="HOGENOM" id="CLU_2961542_0_0_1"/>
<evidence type="ECO:0000313" key="2">
    <source>
        <dbReference type="EMBL" id="EKV14979.1"/>
    </source>
</evidence>
<protein>
    <submittedName>
        <fullName evidence="2">Uncharacterized protein</fullName>
    </submittedName>
</protein>
<dbReference type="AlphaFoldDB" id="K9G0T2"/>
<sequence length="59" mass="6672">MLVTRSLMELTTVNSGAKSNPHSPLSSLMSEGEWSNQRTKTLGICFNLSRWRHDHRSKG</sequence>
<proteinExistence type="predicted"/>